<dbReference type="AlphaFoldDB" id="A0A9W4RIX7"/>
<gene>
    <name evidence="1" type="ORF">CGXH109_LOCUS9945</name>
</gene>
<comment type="caution">
    <text evidence="1">The sequence shown here is derived from an EMBL/GenBank/DDBJ whole genome shotgun (WGS) entry which is preliminary data.</text>
</comment>
<dbReference type="EMBL" id="CAMGZC010000036">
    <property type="protein sequence ID" value="CAI0641990.1"/>
    <property type="molecule type" value="Genomic_DNA"/>
</dbReference>
<dbReference type="Proteomes" id="UP001152533">
    <property type="component" value="Unassembled WGS sequence"/>
</dbReference>
<reference evidence="1" key="1">
    <citation type="submission" date="2022-08" db="EMBL/GenBank/DDBJ databases">
        <authorList>
            <person name="Giroux E."/>
            <person name="Giroux E."/>
        </authorList>
    </citation>
    <scope>NUCLEOTIDE SEQUENCE</scope>
    <source>
        <strain evidence="1">H1091258</strain>
    </source>
</reference>
<protein>
    <submittedName>
        <fullName evidence="1">Uncharacterized protein</fullName>
    </submittedName>
</protein>
<accession>A0A9W4RIX7</accession>
<keyword evidence="2" id="KW-1185">Reference proteome</keyword>
<organism evidence="1 2">
    <name type="scientific">Colletotrichum noveboracense</name>
    <dbReference type="NCBI Taxonomy" id="2664923"/>
    <lineage>
        <taxon>Eukaryota</taxon>
        <taxon>Fungi</taxon>
        <taxon>Dikarya</taxon>
        <taxon>Ascomycota</taxon>
        <taxon>Pezizomycotina</taxon>
        <taxon>Sordariomycetes</taxon>
        <taxon>Hypocreomycetidae</taxon>
        <taxon>Glomerellales</taxon>
        <taxon>Glomerellaceae</taxon>
        <taxon>Colletotrichum</taxon>
        <taxon>Colletotrichum gloeosporioides species complex</taxon>
    </lineage>
</organism>
<evidence type="ECO:0000313" key="2">
    <source>
        <dbReference type="Proteomes" id="UP001152533"/>
    </source>
</evidence>
<proteinExistence type="predicted"/>
<evidence type="ECO:0000313" key="1">
    <source>
        <dbReference type="EMBL" id="CAI0641990.1"/>
    </source>
</evidence>
<name>A0A9W4RIX7_9PEZI</name>
<sequence>MPVVWLFLASTPRHVPTLFPKDSLSKKPPLTTLALNGHYWTEVNTSEDVSDWPLSLKPPGWEGVQWLKTGMAEIGLINGTSYDKNVEQVRNDVDQQLNRGDRETPKLIVFKVVLHLCLKMLHNADTFRTWFVDYSPEGRSYLRYIMLLQLELLDRWFLGQPRAHIESRAILICNTTITLMLAAKIAKDKEGMVHPTSNTGGKGNIWNYHSRTIRWLDDFLRSLGLTDETLSEAHRSWNIQRSCDRKSLSISAADEPKRNASEGPGETLVPLASHWKPFYSELKRLVCTVYNKKWELFNTHQLLNRLAKLVELGPDQTYRKWRPVQVAGEDQSTKTIDDLVIYRCVSISMLFQTTPDNSDLRRSGLWEQVVAII</sequence>